<name>A0A223KT65_9BACI</name>
<proteinExistence type="predicted"/>
<evidence type="ECO:0000256" key="1">
    <source>
        <dbReference type="SAM" id="Phobius"/>
    </source>
</evidence>
<feature type="transmembrane region" description="Helical" evidence="1">
    <location>
        <begin position="27"/>
        <end position="49"/>
    </location>
</feature>
<evidence type="ECO:0000313" key="2">
    <source>
        <dbReference type="EMBL" id="AST92538.1"/>
    </source>
</evidence>
<accession>A0A223KT65</accession>
<evidence type="ECO:0000313" key="3">
    <source>
        <dbReference type="Proteomes" id="UP000215224"/>
    </source>
</evidence>
<dbReference type="RefSeq" id="WP_084380651.1">
    <property type="nucleotide sequence ID" value="NZ_CP018866.1"/>
</dbReference>
<keyword evidence="1" id="KW-0812">Transmembrane</keyword>
<protein>
    <submittedName>
        <fullName evidence="2">DUF2759 domain-containing protein</fullName>
    </submittedName>
</protein>
<dbReference type="AlphaFoldDB" id="A0A223KT65"/>
<dbReference type="STRING" id="1314751.GCA_001591425_03877"/>
<dbReference type="Proteomes" id="UP000215224">
    <property type="component" value="Chromosome"/>
</dbReference>
<organism evidence="2 3">
    <name type="scientific">Sutcliffiella cohnii</name>
    <dbReference type="NCBI Taxonomy" id="33932"/>
    <lineage>
        <taxon>Bacteria</taxon>
        <taxon>Bacillati</taxon>
        <taxon>Bacillota</taxon>
        <taxon>Bacilli</taxon>
        <taxon>Bacillales</taxon>
        <taxon>Bacillaceae</taxon>
        <taxon>Sutcliffiella</taxon>
    </lineage>
</organism>
<sequence>MLLVVFFALVTVLSVFSTIHTFREMNLLGIGFSLATLGVFGWFTVMTILKSGYPVAH</sequence>
<reference evidence="2 3" key="1">
    <citation type="submission" date="2016-12" db="EMBL/GenBank/DDBJ databases">
        <title>The whole genome sequencing and assembly of Bacillus cohnii DSM 6307T strain.</title>
        <authorList>
            <person name="Lee Y.-J."/>
            <person name="Yi H."/>
            <person name="Bahn Y.-S."/>
            <person name="Kim J.F."/>
            <person name="Lee D.-W."/>
        </authorList>
    </citation>
    <scope>NUCLEOTIDE SEQUENCE [LARGE SCALE GENOMIC DNA]</scope>
    <source>
        <strain evidence="2 3">DSM 6307</strain>
    </source>
</reference>
<keyword evidence="1" id="KW-0472">Membrane</keyword>
<dbReference type="KEGG" id="bcoh:BC6307_15180"/>
<keyword evidence="1" id="KW-1133">Transmembrane helix</keyword>
<dbReference type="InterPro" id="IPR024490">
    <property type="entry name" value="DUF2759"/>
</dbReference>
<keyword evidence="3" id="KW-1185">Reference proteome</keyword>
<dbReference type="EMBL" id="CP018866">
    <property type="protein sequence ID" value="AST92538.1"/>
    <property type="molecule type" value="Genomic_DNA"/>
</dbReference>
<dbReference type="Pfam" id="PF10958">
    <property type="entry name" value="DUF2759"/>
    <property type="match status" value="1"/>
</dbReference>
<gene>
    <name evidence="2" type="ORF">BC6307_15180</name>
</gene>